<evidence type="ECO:0000313" key="2">
    <source>
        <dbReference type="EMBL" id="AGI71583.1"/>
    </source>
</evidence>
<evidence type="ECO:0000259" key="1">
    <source>
        <dbReference type="Pfam" id="PF22324"/>
    </source>
</evidence>
<dbReference type="AlphaFoldDB" id="M9RII2"/>
<dbReference type="Pfam" id="PF22324">
    <property type="entry name" value="HTH_91"/>
    <property type="match status" value="1"/>
</dbReference>
<dbReference type="eggNOG" id="COG3407">
    <property type="taxonomic scope" value="Bacteria"/>
</dbReference>
<organism evidence="2 3">
    <name type="scientific">Octadecabacter arcticus 238</name>
    <dbReference type="NCBI Taxonomy" id="391616"/>
    <lineage>
        <taxon>Bacteria</taxon>
        <taxon>Pseudomonadati</taxon>
        <taxon>Pseudomonadota</taxon>
        <taxon>Alphaproteobacteria</taxon>
        <taxon>Rhodobacterales</taxon>
        <taxon>Roseobacteraceae</taxon>
        <taxon>Octadecabacter</taxon>
    </lineage>
</organism>
<dbReference type="InterPro" id="IPR054382">
    <property type="entry name" value="wHTH_alphaproteobact"/>
</dbReference>
<evidence type="ECO:0000313" key="3">
    <source>
        <dbReference type="Proteomes" id="UP000004688"/>
    </source>
</evidence>
<name>M9RII2_9RHOB</name>
<dbReference type="Proteomes" id="UP000004688">
    <property type="component" value="Chromosome"/>
</dbReference>
<sequence>MNIDVTLMGGERPRYISLSGRMGQTMHALMCAKSQGITPLENPSLRLAAYIHSLRDVGFTIDTELEEHCGDYPGFHARYRLRSTVIAGDFHVEAAQ</sequence>
<dbReference type="STRING" id="391616.OA238_c14330"/>
<dbReference type="EMBL" id="CP003742">
    <property type="protein sequence ID" value="AGI71583.1"/>
    <property type="molecule type" value="Genomic_DNA"/>
</dbReference>
<proteinExistence type="predicted"/>
<gene>
    <name evidence="2" type="ORF">OA238_c14330</name>
</gene>
<feature type="domain" description="Winged helix" evidence="1">
    <location>
        <begin position="16"/>
        <end position="86"/>
    </location>
</feature>
<dbReference type="HOGENOM" id="CLU_170364_1_0_5"/>
<accession>M9RII2</accession>
<protein>
    <recommendedName>
        <fullName evidence="1">Winged helix domain-containing protein</fullName>
    </recommendedName>
</protein>
<keyword evidence="3" id="KW-1185">Reference proteome</keyword>
<reference evidence="2 3" key="1">
    <citation type="journal article" date="2013" name="PLoS ONE">
        <title>Poles Apart: Arctic and Antarctic Octadecabacter strains Share High Genome Plasticity and a New Type of Xanthorhodopsin.</title>
        <authorList>
            <person name="Vollmers J."/>
            <person name="Voget S."/>
            <person name="Dietrich S."/>
            <person name="Gollnow K."/>
            <person name="Smits M."/>
            <person name="Meyer K."/>
            <person name="Brinkhoff T."/>
            <person name="Simon M."/>
            <person name="Daniel R."/>
        </authorList>
    </citation>
    <scope>NUCLEOTIDE SEQUENCE [LARGE SCALE GENOMIC DNA]</scope>
    <source>
        <strain evidence="2 3">238</strain>
    </source>
</reference>
<dbReference type="OrthoDB" id="7211172at2"/>
<dbReference type="KEGG" id="oar:OA238_c14330"/>
<dbReference type="RefSeq" id="WP_015494776.1">
    <property type="nucleotide sequence ID" value="NC_020908.1"/>
</dbReference>